<reference evidence="1 2" key="1">
    <citation type="submission" date="2018-02" db="EMBL/GenBank/DDBJ databases">
        <title>The genomes of Aspergillus section Nigri reveals drivers in fungal speciation.</title>
        <authorList>
            <consortium name="DOE Joint Genome Institute"/>
            <person name="Vesth T.C."/>
            <person name="Nybo J."/>
            <person name="Theobald S."/>
            <person name="Brandl J."/>
            <person name="Frisvad J.C."/>
            <person name="Nielsen K.F."/>
            <person name="Lyhne E.K."/>
            <person name="Kogle M.E."/>
            <person name="Kuo A."/>
            <person name="Riley R."/>
            <person name="Clum A."/>
            <person name="Nolan M."/>
            <person name="Lipzen A."/>
            <person name="Salamov A."/>
            <person name="Henrissat B."/>
            <person name="Wiebenga A."/>
            <person name="De vries R.P."/>
            <person name="Grigoriev I.V."/>
            <person name="Mortensen U.H."/>
            <person name="Andersen M.R."/>
            <person name="Baker S.E."/>
        </authorList>
    </citation>
    <scope>NUCLEOTIDE SEQUENCE [LARGE SCALE GENOMIC DNA]</scope>
    <source>
        <strain evidence="1 2">CBS 114.51</strain>
    </source>
</reference>
<dbReference type="Proteomes" id="UP000249497">
    <property type="component" value="Unassembled WGS sequence"/>
</dbReference>
<evidence type="ECO:0000313" key="2">
    <source>
        <dbReference type="Proteomes" id="UP000249497"/>
    </source>
</evidence>
<organism evidence="1 2">
    <name type="scientific">Aspergillus japonicus CBS 114.51</name>
    <dbReference type="NCBI Taxonomy" id="1448312"/>
    <lineage>
        <taxon>Eukaryota</taxon>
        <taxon>Fungi</taxon>
        <taxon>Dikarya</taxon>
        <taxon>Ascomycota</taxon>
        <taxon>Pezizomycotina</taxon>
        <taxon>Eurotiomycetes</taxon>
        <taxon>Eurotiomycetidae</taxon>
        <taxon>Eurotiales</taxon>
        <taxon>Aspergillaceae</taxon>
        <taxon>Aspergillus</taxon>
        <taxon>Aspergillus subgen. Circumdati</taxon>
    </lineage>
</organism>
<gene>
    <name evidence="1" type="ORF">BO86DRAFT_433192</name>
</gene>
<dbReference type="EMBL" id="KZ824803">
    <property type="protein sequence ID" value="RAH80491.1"/>
    <property type="molecule type" value="Genomic_DNA"/>
</dbReference>
<dbReference type="InterPro" id="IPR032675">
    <property type="entry name" value="LRR_dom_sf"/>
</dbReference>
<dbReference type="Gene3D" id="3.80.10.10">
    <property type="entry name" value="Ribonuclease Inhibitor"/>
    <property type="match status" value="1"/>
</dbReference>
<evidence type="ECO:0008006" key="3">
    <source>
        <dbReference type="Google" id="ProtNLM"/>
    </source>
</evidence>
<dbReference type="GeneID" id="37179515"/>
<evidence type="ECO:0000313" key="1">
    <source>
        <dbReference type="EMBL" id="RAH80491.1"/>
    </source>
</evidence>
<sequence length="343" mass="39269">MRSKSRQTSGILACPTEIFRLIFKSLSRTELRLLCLVHKILRAHAEPLLYGGIFWIWRKPHSPPIPLLLRTILRRPQLAAHIKSFHLDMTAFHEYHPDVGRYIIHDHPFVDELDEHIAFIRRTGVSHRRSWIRKLRQGTTDAFLALLLAQLSSLRSWHISGVVTRHSNLVGLTLVSAICESGRYQLPNFQHLREVNSHFMPRSNRRKAGREPRKSLPWHATNILPFLYLPDLECLSVSLGSPIVWPTPHLPASSKLRSLDLGQVHEADLGEILSVTPNLDTLHWYWSYPTDVVDGVNTSTLDRGQLVAALLQVRNTLRELTIEAVALLPGARRFPRSLLFKDT</sequence>
<accession>A0A8T8WXF1</accession>
<dbReference type="RefSeq" id="XP_025526385.1">
    <property type="nucleotide sequence ID" value="XM_025675822.1"/>
</dbReference>
<proteinExistence type="predicted"/>
<keyword evidence="2" id="KW-1185">Reference proteome</keyword>
<dbReference type="OrthoDB" id="4191831at2759"/>
<dbReference type="AlphaFoldDB" id="A0A8T8WXF1"/>
<protein>
    <recommendedName>
        <fullName evidence="3">F-box domain-containing protein</fullName>
    </recommendedName>
</protein>
<name>A0A8T8WXF1_ASPJA</name>